<gene>
    <name evidence="7" type="ORF">JQS43_14540</name>
</gene>
<dbReference type="SUPFAM" id="SSF48452">
    <property type="entry name" value="TPR-like"/>
    <property type="match status" value="1"/>
</dbReference>
<dbReference type="Pfam" id="PF03704">
    <property type="entry name" value="BTAD"/>
    <property type="match status" value="1"/>
</dbReference>
<evidence type="ECO:0000256" key="2">
    <source>
        <dbReference type="ARBA" id="ARBA00023015"/>
    </source>
</evidence>
<dbReference type="RefSeq" id="WP_239674936.1">
    <property type="nucleotide sequence ID" value="NZ_CP070499.1"/>
</dbReference>
<dbReference type="SUPFAM" id="SSF46894">
    <property type="entry name" value="C-terminal effector domain of the bipartite response regulators"/>
    <property type="match status" value="1"/>
</dbReference>
<comment type="similarity">
    <text evidence="1">Belongs to the AfsR/DnrI/RedD regulatory family.</text>
</comment>
<keyword evidence="2" id="KW-0805">Transcription regulation</keyword>
<dbReference type="InterPro" id="IPR016032">
    <property type="entry name" value="Sig_transdc_resp-reg_C-effctor"/>
</dbReference>
<dbReference type="EMBL" id="CP070499">
    <property type="protein sequence ID" value="QSB12891.1"/>
    <property type="molecule type" value="Genomic_DNA"/>
</dbReference>
<dbReference type="Gene3D" id="1.25.40.10">
    <property type="entry name" value="Tetratricopeptide repeat domain"/>
    <property type="match status" value="1"/>
</dbReference>
<dbReference type="InterPro" id="IPR011990">
    <property type="entry name" value="TPR-like_helical_dom_sf"/>
</dbReference>
<sequence length="617" mass="66303">MKFRVLGSIEVESAGQVLEIGPRQRRAVLAALVVDAGSPVTVQRLTERVWGDAPPDAARSSLYAHVARLRQTLGQQAPAEEAPVNLGRSGDGYLLSVPRDRVDLHRFVSLLDAARDTSAPASERVVLLREAMELWRGTPFSPLLGEWAAEVRRSMELRFVGAATAWAAAELELGNAELVADRLVQTVEAHPLAEPLVAMLMRALGQVGRTAEALECFAELRARLADQLGTEPGPELRQVHVSILRGESRQPEVVVKVGADPAPPPRQLPVGASRFVGHSAELTALVDWFAAGQRRRTASAVLLYGPAGVGKSALAVQAAHRVAGGYPDGQLYLDLRGSGPDRRPLGPAEALSRLLRSLGVAPVAVPAGIDDAAALFRTMVAGRRLLVLLDNATEAGQVRPLLASGAGCATIVTSCRPLGGLGELRQARIGPLSTTESVELLSWWAGRARVAAEPAAAAEIARWCERTPLALGVAGVRLAARPHWPLAELAHRLGDERRRLDNLAFDGVSIRASLAAFYQPLQRSAEPADRATACTFEQLATSVSAEFGPPEAAQLLRSSRAEAERALENLVDAQLVDTPRPGRYRMSDLLRLYAREQRSRRRRDEARPVIKLAGVMC</sequence>
<dbReference type="SMART" id="SM01043">
    <property type="entry name" value="BTAD"/>
    <property type="match status" value="1"/>
</dbReference>
<dbReference type="PRINTS" id="PR00364">
    <property type="entry name" value="DISEASERSIST"/>
</dbReference>
<dbReference type="GO" id="GO:0006355">
    <property type="term" value="P:regulation of DNA-templated transcription"/>
    <property type="evidence" value="ECO:0007669"/>
    <property type="project" value="InterPro"/>
</dbReference>
<evidence type="ECO:0000256" key="1">
    <source>
        <dbReference type="ARBA" id="ARBA00005820"/>
    </source>
</evidence>
<proteinExistence type="inferred from homology"/>
<evidence type="ECO:0000313" key="8">
    <source>
        <dbReference type="Proteomes" id="UP000662857"/>
    </source>
</evidence>
<dbReference type="SUPFAM" id="SSF52540">
    <property type="entry name" value="P-loop containing nucleoside triphosphate hydrolases"/>
    <property type="match status" value="1"/>
</dbReference>
<reference evidence="7" key="1">
    <citation type="submission" date="2021-02" db="EMBL/GenBank/DDBJ databases">
        <title>Natrosporangium hydrolyticum gen. nov., sp. nov, a haloalkaliphilic actinobacterium from a soda solonchak soil.</title>
        <authorList>
            <person name="Sorokin D.Y."/>
            <person name="Khijniak T.V."/>
            <person name="Zakharycheva A.P."/>
            <person name="Boueva O.V."/>
            <person name="Ariskina E.V."/>
            <person name="Hahnke R.L."/>
            <person name="Bunk B."/>
            <person name="Sproer C."/>
            <person name="Schumann P."/>
            <person name="Evtushenko L.I."/>
            <person name="Kublanov I.V."/>
        </authorList>
    </citation>
    <scope>NUCLEOTIDE SEQUENCE</scope>
    <source>
        <strain evidence="7">DSM 106523</strain>
    </source>
</reference>
<keyword evidence="8" id="KW-1185">Reference proteome</keyword>
<keyword evidence="3 5" id="KW-0238">DNA-binding</keyword>
<accession>A0A895Y686</accession>
<dbReference type="InterPro" id="IPR051677">
    <property type="entry name" value="AfsR-DnrI-RedD_regulator"/>
</dbReference>
<dbReference type="InterPro" id="IPR036388">
    <property type="entry name" value="WH-like_DNA-bd_sf"/>
</dbReference>
<evidence type="ECO:0000313" key="7">
    <source>
        <dbReference type="EMBL" id="QSB12891.1"/>
    </source>
</evidence>
<dbReference type="Proteomes" id="UP000662857">
    <property type="component" value="Chromosome"/>
</dbReference>
<evidence type="ECO:0000256" key="4">
    <source>
        <dbReference type="ARBA" id="ARBA00023163"/>
    </source>
</evidence>
<feature type="domain" description="OmpR/PhoB-type" evidence="6">
    <location>
        <begin position="1"/>
        <end position="97"/>
    </location>
</feature>
<dbReference type="Gene3D" id="3.40.50.300">
    <property type="entry name" value="P-loop containing nucleotide triphosphate hydrolases"/>
    <property type="match status" value="1"/>
</dbReference>
<dbReference type="InterPro" id="IPR027417">
    <property type="entry name" value="P-loop_NTPase"/>
</dbReference>
<dbReference type="SMART" id="SM00862">
    <property type="entry name" value="Trans_reg_C"/>
    <property type="match status" value="1"/>
</dbReference>
<dbReference type="InterPro" id="IPR001867">
    <property type="entry name" value="OmpR/PhoB-type_DNA-bd"/>
</dbReference>
<dbReference type="CDD" id="cd15831">
    <property type="entry name" value="BTAD"/>
    <property type="match status" value="1"/>
</dbReference>
<keyword evidence="4" id="KW-0804">Transcription</keyword>
<feature type="DNA-binding region" description="OmpR/PhoB-type" evidence="5">
    <location>
        <begin position="1"/>
        <end position="97"/>
    </location>
</feature>
<dbReference type="InterPro" id="IPR005158">
    <property type="entry name" value="BTAD"/>
</dbReference>
<evidence type="ECO:0000256" key="5">
    <source>
        <dbReference type="PROSITE-ProRule" id="PRU01091"/>
    </source>
</evidence>
<organism evidence="7 8">
    <name type="scientific">Natronosporangium hydrolyticum</name>
    <dbReference type="NCBI Taxonomy" id="2811111"/>
    <lineage>
        <taxon>Bacteria</taxon>
        <taxon>Bacillati</taxon>
        <taxon>Actinomycetota</taxon>
        <taxon>Actinomycetes</taxon>
        <taxon>Micromonosporales</taxon>
        <taxon>Micromonosporaceae</taxon>
        <taxon>Natronosporangium</taxon>
    </lineage>
</organism>
<evidence type="ECO:0000256" key="3">
    <source>
        <dbReference type="ARBA" id="ARBA00023125"/>
    </source>
</evidence>
<protein>
    <submittedName>
        <fullName evidence="7">Winged helix-turn-helix domain-containing protein</fullName>
    </submittedName>
</protein>
<dbReference type="AlphaFoldDB" id="A0A895Y686"/>
<evidence type="ECO:0000259" key="6">
    <source>
        <dbReference type="PROSITE" id="PS51755"/>
    </source>
</evidence>
<dbReference type="PANTHER" id="PTHR35807">
    <property type="entry name" value="TRANSCRIPTIONAL REGULATOR REDD-RELATED"/>
    <property type="match status" value="1"/>
</dbReference>
<dbReference type="PROSITE" id="PS51755">
    <property type="entry name" value="OMPR_PHOB"/>
    <property type="match status" value="1"/>
</dbReference>
<dbReference type="KEGG" id="nhy:JQS43_14540"/>
<dbReference type="Gene3D" id="1.10.10.10">
    <property type="entry name" value="Winged helix-like DNA-binding domain superfamily/Winged helix DNA-binding domain"/>
    <property type="match status" value="1"/>
</dbReference>
<dbReference type="GO" id="GO:0003677">
    <property type="term" value="F:DNA binding"/>
    <property type="evidence" value="ECO:0007669"/>
    <property type="project" value="UniProtKB-UniRule"/>
</dbReference>
<dbReference type="GO" id="GO:0000160">
    <property type="term" value="P:phosphorelay signal transduction system"/>
    <property type="evidence" value="ECO:0007669"/>
    <property type="project" value="InterPro"/>
</dbReference>
<name>A0A895Y686_9ACTN</name>
<dbReference type="Pfam" id="PF00486">
    <property type="entry name" value="Trans_reg_C"/>
    <property type="match status" value="1"/>
</dbReference>
<dbReference type="PANTHER" id="PTHR35807:SF1">
    <property type="entry name" value="TRANSCRIPTIONAL REGULATOR REDD"/>
    <property type="match status" value="1"/>
</dbReference>